<reference evidence="3" key="1">
    <citation type="submission" date="2010-08" db="EMBL/GenBank/DDBJ databases">
        <authorList>
            <consortium name="Caenorhabditis japonica Sequencing Consortium"/>
            <person name="Wilson R.K."/>
        </authorList>
    </citation>
    <scope>NUCLEOTIDE SEQUENCE [LARGE SCALE GENOMIC DNA]</scope>
    <source>
        <strain evidence="3">DF5081</strain>
    </source>
</reference>
<sequence length="96" mass="10891">MDFDGGPPPFVIDDVKDLNHHHIHNHLDDFDQEDVEDNSKIPLPELKSRSPTPLSPDENDKGDAISIAENQLKREQVQEVQEDEDRKWGDIAAPAQ</sequence>
<protein>
    <submittedName>
        <fullName evidence="2">Uncharacterized protein</fullName>
    </submittedName>
</protein>
<feature type="region of interest" description="Disordered" evidence="1">
    <location>
        <begin position="29"/>
        <end position="96"/>
    </location>
</feature>
<organism evidence="2 3">
    <name type="scientific">Caenorhabditis japonica</name>
    <dbReference type="NCBI Taxonomy" id="281687"/>
    <lineage>
        <taxon>Eukaryota</taxon>
        <taxon>Metazoa</taxon>
        <taxon>Ecdysozoa</taxon>
        <taxon>Nematoda</taxon>
        <taxon>Chromadorea</taxon>
        <taxon>Rhabditida</taxon>
        <taxon>Rhabditina</taxon>
        <taxon>Rhabditomorpha</taxon>
        <taxon>Rhabditoidea</taxon>
        <taxon>Rhabditidae</taxon>
        <taxon>Peloderinae</taxon>
        <taxon>Caenorhabditis</taxon>
    </lineage>
</organism>
<evidence type="ECO:0000256" key="1">
    <source>
        <dbReference type="SAM" id="MobiDB-lite"/>
    </source>
</evidence>
<name>A0A8R1DH84_CAEJA</name>
<dbReference type="Proteomes" id="UP000005237">
    <property type="component" value="Unassembled WGS sequence"/>
</dbReference>
<dbReference type="EnsemblMetazoa" id="CJA02527.1">
    <property type="protein sequence ID" value="CJA02527.1"/>
    <property type="gene ID" value="WBGene00121731"/>
</dbReference>
<accession>A0A8R1DH84</accession>
<evidence type="ECO:0000313" key="3">
    <source>
        <dbReference type="Proteomes" id="UP000005237"/>
    </source>
</evidence>
<keyword evidence="3" id="KW-1185">Reference proteome</keyword>
<proteinExistence type="predicted"/>
<reference evidence="2" key="2">
    <citation type="submission" date="2022-06" db="UniProtKB">
        <authorList>
            <consortium name="EnsemblMetazoa"/>
        </authorList>
    </citation>
    <scope>IDENTIFICATION</scope>
    <source>
        <strain evidence="2">DF5081</strain>
    </source>
</reference>
<dbReference type="AlphaFoldDB" id="A0A8R1DH84"/>
<evidence type="ECO:0000313" key="2">
    <source>
        <dbReference type="EnsemblMetazoa" id="CJA02527.1"/>
    </source>
</evidence>